<protein>
    <submittedName>
        <fullName evidence="1">Uncharacterized protein</fullName>
    </submittedName>
</protein>
<name>A0A2P2M784_RHIMU</name>
<sequence>MFHQRLLLESSSIIHAWQLGQLQPMGKHLLLFQPRCRNENKCSVSKEK</sequence>
<organism evidence="1">
    <name type="scientific">Rhizophora mucronata</name>
    <name type="common">Asiatic mangrove</name>
    <dbReference type="NCBI Taxonomy" id="61149"/>
    <lineage>
        <taxon>Eukaryota</taxon>
        <taxon>Viridiplantae</taxon>
        <taxon>Streptophyta</taxon>
        <taxon>Embryophyta</taxon>
        <taxon>Tracheophyta</taxon>
        <taxon>Spermatophyta</taxon>
        <taxon>Magnoliopsida</taxon>
        <taxon>eudicotyledons</taxon>
        <taxon>Gunneridae</taxon>
        <taxon>Pentapetalae</taxon>
        <taxon>rosids</taxon>
        <taxon>fabids</taxon>
        <taxon>Malpighiales</taxon>
        <taxon>Rhizophoraceae</taxon>
        <taxon>Rhizophora</taxon>
    </lineage>
</organism>
<reference evidence="1" key="1">
    <citation type="submission" date="2018-02" db="EMBL/GenBank/DDBJ databases">
        <title>Rhizophora mucronata_Transcriptome.</title>
        <authorList>
            <person name="Meera S.P."/>
            <person name="Sreeshan A."/>
            <person name="Augustine A."/>
        </authorList>
    </citation>
    <scope>NUCLEOTIDE SEQUENCE</scope>
    <source>
        <tissue evidence="1">Leaf</tissue>
    </source>
</reference>
<proteinExistence type="predicted"/>
<accession>A0A2P2M784</accession>
<dbReference type="EMBL" id="GGEC01045610">
    <property type="protein sequence ID" value="MBX26094.1"/>
    <property type="molecule type" value="Transcribed_RNA"/>
</dbReference>
<evidence type="ECO:0000313" key="1">
    <source>
        <dbReference type="EMBL" id="MBX26094.1"/>
    </source>
</evidence>
<dbReference type="AlphaFoldDB" id="A0A2P2M784"/>